<dbReference type="GO" id="GO:0003924">
    <property type="term" value="F:GTPase activity"/>
    <property type="evidence" value="ECO:0007669"/>
    <property type="project" value="InterPro"/>
</dbReference>
<evidence type="ECO:0000256" key="1">
    <source>
        <dbReference type="ARBA" id="ARBA00006270"/>
    </source>
</evidence>
<dbReference type="InterPro" id="IPR005225">
    <property type="entry name" value="Small_GTP-bd"/>
</dbReference>
<dbReference type="InterPro" id="IPR001806">
    <property type="entry name" value="Small_GTPase"/>
</dbReference>
<dbReference type="SMART" id="SM00174">
    <property type="entry name" value="RHO"/>
    <property type="match status" value="1"/>
</dbReference>
<dbReference type="GO" id="GO:0012505">
    <property type="term" value="C:endomembrane system"/>
    <property type="evidence" value="ECO:0007669"/>
    <property type="project" value="UniProtKB-SubCell"/>
</dbReference>
<dbReference type="GO" id="GO:0005525">
    <property type="term" value="F:GTP binding"/>
    <property type="evidence" value="ECO:0007669"/>
    <property type="project" value="UniProtKB-KW"/>
</dbReference>
<dbReference type="SMART" id="SM00175">
    <property type="entry name" value="RAB"/>
    <property type="match status" value="1"/>
</dbReference>
<keyword evidence="2" id="KW-0547">Nucleotide-binding</keyword>
<evidence type="ECO:0000256" key="2">
    <source>
        <dbReference type="ARBA" id="ARBA00022741"/>
    </source>
</evidence>
<dbReference type="SUPFAM" id="SSF52540">
    <property type="entry name" value="P-loop containing nucleoside triphosphate hydrolases"/>
    <property type="match status" value="1"/>
</dbReference>
<evidence type="ECO:0000313" key="5">
    <source>
        <dbReference type="EMBL" id="KAK9230225.1"/>
    </source>
</evidence>
<comment type="caution">
    <text evidence="5">The sequence shown here is derived from an EMBL/GenBank/DDBJ whole genome shotgun (WGS) entry which is preliminary data.</text>
</comment>
<dbReference type="EMBL" id="JBCGBO010000001">
    <property type="protein sequence ID" value="KAK9230225.1"/>
    <property type="molecule type" value="Genomic_DNA"/>
</dbReference>
<dbReference type="SMART" id="SM00173">
    <property type="entry name" value="RAS"/>
    <property type="match status" value="1"/>
</dbReference>
<dbReference type="InterPro" id="IPR027417">
    <property type="entry name" value="P-loop_NTPase"/>
</dbReference>
<proteinExistence type="inferred from homology"/>
<dbReference type="Pfam" id="PF00071">
    <property type="entry name" value="Ras"/>
    <property type="match status" value="1"/>
</dbReference>
<sequence length="259" mass="28625">MDSSSASQQEFDYLFKLLMIGDSGVGKSSLLLSFTSDNFEELSPTIGVDFKVKYVDVGGKKLKLAIWDTAGQERFRTLTSSYYRGAQGIIMVYDVTRRDTFTNLSDVWAKEIDLYSTNQDCIKLLVGNKVDKALALPRAAQQESPFLVSLSFLLISLCTADLPLIHPLALILACIYVNLSTESERVVTKKEGINFAREYGCLFIECSAKTRVNVQQCFEELVLKILDTPSLLAEGSKGLKKNIFKQKPPEADAAASGCC</sequence>
<organism evidence="5 6">
    <name type="scientific">Citrus x changshan-huyou</name>
    <dbReference type="NCBI Taxonomy" id="2935761"/>
    <lineage>
        <taxon>Eukaryota</taxon>
        <taxon>Viridiplantae</taxon>
        <taxon>Streptophyta</taxon>
        <taxon>Embryophyta</taxon>
        <taxon>Tracheophyta</taxon>
        <taxon>Spermatophyta</taxon>
        <taxon>Magnoliopsida</taxon>
        <taxon>eudicotyledons</taxon>
        <taxon>Gunneridae</taxon>
        <taxon>Pentapetalae</taxon>
        <taxon>rosids</taxon>
        <taxon>malvids</taxon>
        <taxon>Sapindales</taxon>
        <taxon>Rutaceae</taxon>
        <taxon>Aurantioideae</taxon>
        <taxon>Citrus</taxon>
    </lineage>
</organism>
<evidence type="ECO:0000313" key="6">
    <source>
        <dbReference type="Proteomes" id="UP001428341"/>
    </source>
</evidence>
<comment type="subcellular location">
    <subcellularLocation>
        <location evidence="4">Endomembrane system</location>
        <topology evidence="4">Lipid-anchor</topology>
    </subcellularLocation>
</comment>
<dbReference type="PANTHER" id="PTHR47977">
    <property type="entry name" value="RAS-RELATED PROTEIN RAB"/>
    <property type="match status" value="1"/>
</dbReference>
<dbReference type="CDD" id="cd01863">
    <property type="entry name" value="Rab18"/>
    <property type="match status" value="1"/>
</dbReference>
<dbReference type="PRINTS" id="PR00449">
    <property type="entry name" value="RASTRNSFRMNG"/>
</dbReference>
<dbReference type="PROSITE" id="PS51420">
    <property type="entry name" value="RHO"/>
    <property type="match status" value="1"/>
</dbReference>
<comment type="similarity">
    <text evidence="1">Belongs to the small GTPase superfamily. Rab family.</text>
</comment>
<dbReference type="NCBIfam" id="TIGR00231">
    <property type="entry name" value="small_GTP"/>
    <property type="match status" value="1"/>
</dbReference>
<protein>
    <submittedName>
        <fullName evidence="5">Uncharacterized protein</fullName>
    </submittedName>
</protein>
<reference evidence="5 6" key="1">
    <citation type="submission" date="2024-05" db="EMBL/GenBank/DDBJ databases">
        <title>Haplotype-resolved chromosome-level genome assembly of Huyou (Citrus changshanensis).</title>
        <authorList>
            <person name="Miao C."/>
            <person name="Chen W."/>
            <person name="Wu Y."/>
            <person name="Wang L."/>
            <person name="Zhao S."/>
            <person name="Grierson D."/>
            <person name="Xu C."/>
            <person name="Chen K."/>
        </authorList>
    </citation>
    <scope>NUCLEOTIDE SEQUENCE [LARGE SCALE GENOMIC DNA]</scope>
    <source>
        <strain evidence="5">01-14</strain>
        <tissue evidence="5">Leaf</tissue>
    </source>
</reference>
<keyword evidence="6" id="KW-1185">Reference proteome</keyword>
<dbReference type="SMART" id="SM00176">
    <property type="entry name" value="RAN"/>
    <property type="match status" value="1"/>
</dbReference>
<dbReference type="Gene3D" id="3.40.50.300">
    <property type="entry name" value="P-loop containing nucleotide triphosphate hydrolases"/>
    <property type="match status" value="1"/>
</dbReference>
<dbReference type="Proteomes" id="UP001428341">
    <property type="component" value="Unassembled WGS sequence"/>
</dbReference>
<dbReference type="PROSITE" id="PS51419">
    <property type="entry name" value="RAB"/>
    <property type="match status" value="1"/>
</dbReference>
<accession>A0AAP0N4E2</accession>
<dbReference type="FunFam" id="3.40.50.300:FF:001447">
    <property type="entry name" value="Ras-related protein Rab-1B"/>
    <property type="match status" value="1"/>
</dbReference>
<evidence type="ECO:0000256" key="3">
    <source>
        <dbReference type="ARBA" id="ARBA00023134"/>
    </source>
</evidence>
<name>A0AAP0N4E2_9ROSI</name>
<keyword evidence="3" id="KW-0342">GTP-binding</keyword>
<dbReference type="AlphaFoldDB" id="A0AAP0N4E2"/>
<dbReference type="InterPro" id="IPR050227">
    <property type="entry name" value="Rab"/>
</dbReference>
<gene>
    <name evidence="5" type="ORF">WN944_023192</name>
</gene>
<dbReference type="SMART" id="SM00177">
    <property type="entry name" value="ARF"/>
    <property type="match status" value="1"/>
</dbReference>
<evidence type="ECO:0000256" key="4">
    <source>
        <dbReference type="ARBA" id="ARBA00037868"/>
    </source>
</evidence>
<dbReference type="PROSITE" id="PS51421">
    <property type="entry name" value="RAS"/>
    <property type="match status" value="1"/>
</dbReference>